<comment type="subcellular location">
    <subcellularLocation>
        <location evidence="1">Nucleus</location>
        <location evidence="1">Nucleolus</location>
    </subcellularLocation>
</comment>
<evidence type="ECO:0000256" key="3">
    <source>
        <dbReference type="ARBA" id="ARBA00022574"/>
    </source>
</evidence>
<dbReference type="SMART" id="SM00320">
    <property type="entry name" value="WD40"/>
    <property type="match status" value="4"/>
</dbReference>
<dbReference type="PANTHER" id="PTHR14085">
    <property type="entry name" value="WD-REPEAT PROTEIN BING4"/>
    <property type="match status" value="1"/>
</dbReference>
<accession>A0AAV1I0M1</accession>
<feature type="region of interest" description="Disordered" evidence="7">
    <location>
        <begin position="438"/>
        <end position="544"/>
    </location>
</feature>
<feature type="repeat" description="WD" evidence="6">
    <location>
        <begin position="277"/>
        <end position="318"/>
    </location>
</feature>
<evidence type="ECO:0000259" key="8">
    <source>
        <dbReference type="SMART" id="SM01033"/>
    </source>
</evidence>
<dbReference type="Gene3D" id="2.130.10.10">
    <property type="entry name" value="YVTN repeat-like/Quinoprotein amine dehydrogenase"/>
    <property type="match status" value="1"/>
</dbReference>
<dbReference type="InterPro" id="IPR001680">
    <property type="entry name" value="WD40_rpt"/>
</dbReference>
<feature type="compositionally biased region" description="Basic and acidic residues" evidence="7">
    <location>
        <begin position="443"/>
        <end position="476"/>
    </location>
</feature>
<evidence type="ECO:0000313" key="9">
    <source>
        <dbReference type="EMBL" id="CAK0758456.1"/>
    </source>
</evidence>
<dbReference type="GO" id="GO:0032040">
    <property type="term" value="C:small-subunit processome"/>
    <property type="evidence" value="ECO:0007669"/>
    <property type="project" value="TreeGrafter"/>
</dbReference>
<keyword evidence="2" id="KW-0698">rRNA processing</keyword>
<evidence type="ECO:0000256" key="6">
    <source>
        <dbReference type="PROSITE-ProRule" id="PRU00221"/>
    </source>
</evidence>
<evidence type="ECO:0000256" key="7">
    <source>
        <dbReference type="SAM" id="MobiDB-lite"/>
    </source>
</evidence>
<evidence type="ECO:0000256" key="1">
    <source>
        <dbReference type="ARBA" id="ARBA00004604"/>
    </source>
</evidence>
<sequence>MSLIDQEQKDDGAQVPGTKRKRSSDAVNRQKKFSKGGAVATRHIPDKKLKGQLRYSEKLAAEAAQKAAKAEEWLLPSEAGGLEAEGLERTWRFSQEDIVQEADVGAARKVFDLNLPELGPYNLAFTRSGAHLLLGGRRGHLALMDWQQRHLVCEVQVRETTRDVAILHNEQFFAAAQKKYVYIYDKRGLEVHCLKDHQGVRRLDFLPYHFLLTSVGEGGILRYQDTSTGAIVAQHRTRMGTCDVMRQNPWNAVMNLGHSNGVVSMWTPNMGTPVVKMLCHKGPVRAMAINGQGQQMVTAGADGQVKVWDARKLQAMHAYFSHAPVECLDISQRGLLAVGYGRNIQVWKDALTHKQQSPYMRHTLSSGTLRDMHFCPYEDVLAMGHSGGLSTMLVPGAGEPHYDSLVADPFQTRRMRREQEVHQLLDKLQPDMIVLDPSSIGQVRKEPKEVAAERKEEARSANAAARKEQQDKNDAKKRMKGKNKPSRRQRKKQLNVIEERKGDVRQRMRGQGVLSGGGKEKQPAPDIPEDVPRALHRFYKRGTQ</sequence>
<dbReference type="PROSITE" id="PS50082">
    <property type="entry name" value="WD_REPEATS_2"/>
    <property type="match status" value="1"/>
</dbReference>
<feature type="compositionally biased region" description="Basic and acidic residues" evidence="7">
    <location>
        <begin position="1"/>
        <end position="12"/>
    </location>
</feature>
<keyword evidence="10" id="KW-1185">Reference proteome</keyword>
<protein>
    <recommendedName>
        <fullName evidence="8">BING4 C-terminal domain-containing protein</fullName>
    </recommendedName>
</protein>
<feature type="compositionally biased region" description="Basic residues" evidence="7">
    <location>
        <begin position="534"/>
        <end position="544"/>
    </location>
</feature>
<evidence type="ECO:0000256" key="5">
    <source>
        <dbReference type="ARBA" id="ARBA00023242"/>
    </source>
</evidence>
<dbReference type="Pfam" id="PF00400">
    <property type="entry name" value="WD40"/>
    <property type="match status" value="1"/>
</dbReference>
<proteinExistence type="predicted"/>
<keyword evidence="5" id="KW-0539">Nucleus</keyword>
<feature type="region of interest" description="Disordered" evidence="7">
    <location>
        <begin position="1"/>
        <end position="43"/>
    </location>
</feature>
<dbReference type="InterPro" id="IPR036322">
    <property type="entry name" value="WD40_repeat_dom_sf"/>
</dbReference>
<evidence type="ECO:0000256" key="2">
    <source>
        <dbReference type="ARBA" id="ARBA00022552"/>
    </source>
</evidence>
<dbReference type="AlphaFoldDB" id="A0AAV1I0M1"/>
<reference evidence="9 10" key="1">
    <citation type="submission" date="2023-10" db="EMBL/GenBank/DDBJ databases">
        <authorList>
            <person name="Maclean D."/>
            <person name="Macfadyen A."/>
        </authorList>
    </citation>
    <scope>NUCLEOTIDE SEQUENCE [LARGE SCALE GENOMIC DNA]</scope>
</reference>
<dbReference type="GO" id="GO:0000462">
    <property type="term" value="P:maturation of SSU-rRNA from tricistronic rRNA transcript (SSU-rRNA, 5.8S rRNA, LSU-rRNA)"/>
    <property type="evidence" value="ECO:0007669"/>
    <property type="project" value="TreeGrafter"/>
</dbReference>
<dbReference type="InterPro" id="IPR012952">
    <property type="entry name" value="BING4_C_dom"/>
</dbReference>
<feature type="compositionally biased region" description="Basic residues" evidence="7">
    <location>
        <begin position="477"/>
        <end position="493"/>
    </location>
</feature>
<dbReference type="SUPFAM" id="SSF50978">
    <property type="entry name" value="WD40 repeat-like"/>
    <property type="match status" value="1"/>
</dbReference>
<evidence type="ECO:0000313" key="10">
    <source>
        <dbReference type="Proteomes" id="UP001314263"/>
    </source>
</evidence>
<feature type="domain" description="BING4 C-terminal" evidence="8">
    <location>
        <begin position="358"/>
        <end position="437"/>
    </location>
</feature>
<keyword evidence="3 6" id="KW-0853">WD repeat</keyword>
<keyword evidence="4" id="KW-0677">Repeat</keyword>
<dbReference type="InterPro" id="IPR040315">
    <property type="entry name" value="WDR46/Utp7"/>
</dbReference>
<gene>
    <name evidence="9" type="ORF">CVIRNUC_002621</name>
</gene>
<feature type="compositionally biased region" description="Basic and acidic residues" evidence="7">
    <location>
        <begin position="497"/>
        <end position="506"/>
    </location>
</feature>
<organism evidence="9 10">
    <name type="scientific">Coccomyxa viridis</name>
    <dbReference type="NCBI Taxonomy" id="1274662"/>
    <lineage>
        <taxon>Eukaryota</taxon>
        <taxon>Viridiplantae</taxon>
        <taxon>Chlorophyta</taxon>
        <taxon>core chlorophytes</taxon>
        <taxon>Trebouxiophyceae</taxon>
        <taxon>Trebouxiophyceae incertae sedis</taxon>
        <taxon>Coccomyxaceae</taxon>
        <taxon>Coccomyxa</taxon>
    </lineage>
</organism>
<dbReference type="GO" id="GO:0030686">
    <property type="term" value="C:90S preribosome"/>
    <property type="evidence" value="ECO:0007669"/>
    <property type="project" value="TreeGrafter"/>
</dbReference>
<dbReference type="PANTHER" id="PTHR14085:SF3">
    <property type="entry name" value="WD REPEAT-CONTAINING PROTEIN 46"/>
    <property type="match status" value="1"/>
</dbReference>
<comment type="caution">
    <text evidence="9">The sequence shown here is derived from an EMBL/GenBank/DDBJ whole genome shotgun (WGS) entry which is preliminary data.</text>
</comment>
<dbReference type="SMART" id="SM01033">
    <property type="entry name" value="BING4CT"/>
    <property type="match status" value="1"/>
</dbReference>
<dbReference type="Proteomes" id="UP001314263">
    <property type="component" value="Unassembled WGS sequence"/>
</dbReference>
<dbReference type="EMBL" id="CAUYUE010000003">
    <property type="protein sequence ID" value="CAK0758456.1"/>
    <property type="molecule type" value="Genomic_DNA"/>
</dbReference>
<dbReference type="InterPro" id="IPR015943">
    <property type="entry name" value="WD40/YVTN_repeat-like_dom_sf"/>
</dbReference>
<name>A0AAV1I0M1_9CHLO</name>
<dbReference type="Pfam" id="PF08149">
    <property type="entry name" value="BING4CT"/>
    <property type="match status" value="1"/>
</dbReference>
<dbReference type="PROSITE" id="PS50294">
    <property type="entry name" value="WD_REPEATS_REGION"/>
    <property type="match status" value="1"/>
</dbReference>
<dbReference type="FunFam" id="2.130.10.10:FF:000378">
    <property type="entry name" value="U3 small nucleolar RNA-associated protein 7"/>
    <property type="match status" value="1"/>
</dbReference>
<evidence type="ECO:0000256" key="4">
    <source>
        <dbReference type="ARBA" id="ARBA00022737"/>
    </source>
</evidence>